<evidence type="ECO:0000256" key="1">
    <source>
        <dbReference type="PROSITE-ProRule" id="PRU00409"/>
    </source>
</evidence>
<dbReference type="PROSITE" id="PS50975">
    <property type="entry name" value="ATP_GRASP"/>
    <property type="match status" value="1"/>
</dbReference>
<keyword evidence="4" id="KW-1185">Reference proteome</keyword>
<evidence type="ECO:0000313" key="3">
    <source>
        <dbReference type="EMBL" id="MDO3722065.1"/>
    </source>
</evidence>
<organism evidence="3 4">
    <name type="scientific">Marinobacter suaedae</name>
    <dbReference type="NCBI Taxonomy" id="3057675"/>
    <lineage>
        <taxon>Bacteria</taxon>
        <taxon>Pseudomonadati</taxon>
        <taxon>Pseudomonadota</taxon>
        <taxon>Gammaproteobacteria</taxon>
        <taxon>Pseudomonadales</taxon>
        <taxon>Marinobacteraceae</taxon>
        <taxon>Marinobacter</taxon>
    </lineage>
</organism>
<dbReference type="SUPFAM" id="SSF56059">
    <property type="entry name" value="Glutathione synthetase ATP-binding domain-like"/>
    <property type="match status" value="1"/>
</dbReference>
<dbReference type="Gene3D" id="3.30.470.20">
    <property type="entry name" value="ATP-grasp fold, B domain"/>
    <property type="match status" value="1"/>
</dbReference>
<feature type="domain" description="ATP-grasp" evidence="2">
    <location>
        <begin position="131"/>
        <end position="323"/>
    </location>
</feature>
<dbReference type="Proteomes" id="UP001168640">
    <property type="component" value="Unassembled WGS sequence"/>
</dbReference>
<gene>
    <name evidence="3" type="ORF">QVZ43_10055</name>
</gene>
<keyword evidence="1" id="KW-0067">ATP-binding</keyword>
<evidence type="ECO:0000313" key="4">
    <source>
        <dbReference type="Proteomes" id="UP001168640"/>
    </source>
</evidence>
<dbReference type="RefSeq" id="WP_302909828.1">
    <property type="nucleotide sequence ID" value="NZ_JAUMIS010000002.1"/>
</dbReference>
<dbReference type="EMBL" id="JAUMIS010000002">
    <property type="protein sequence ID" value="MDO3722065.1"/>
    <property type="molecule type" value="Genomic_DNA"/>
</dbReference>
<protein>
    <recommendedName>
        <fullName evidence="2">ATP-grasp domain-containing protein</fullName>
    </recommendedName>
</protein>
<evidence type="ECO:0000259" key="2">
    <source>
        <dbReference type="PROSITE" id="PS50975"/>
    </source>
</evidence>
<name>A0ABT8W1G9_9GAMM</name>
<keyword evidence="1" id="KW-0547">Nucleotide-binding</keyword>
<reference evidence="3" key="1">
    <citation type="submission" date="2023-07" db="EMBL/GenBank/DDBJ databases">
        <title>Marinobacter sp. chi1 genome sequencing and assembly.</title>
        <authorList>
            <person name="Park S."/>
        </authorList>
    </citation>
    <scope>NUCLEOTIDE SEQUENCE</scope>
    <source>
        <strain evidence="3">Chi1</strain>
    </source>
</reference>
<comment type="caution">
    <text evidence="3">The sequence shown here is derived from an EMBL/GenBank/DDBJ whole genome shotgun (WGS) entry which is preliminary data.</text>
</comment>
<sequence length="406" mass="47406">MRNVSALPALRTNKPLLLLGGRENTLSVTRSLGKKGVPVYVMAPKNCAAHYSRYCRKSWVVPEGTIEEDFYQQQLLESHIPTELSNALVFTCSDRAITFVAHFQNELKNRFELEITPPELHNSLLDKQTTLAMAKEAGCDIPAYWHIETISDIERHITSITFPVLIKPIHSHKFESEFRVKLLLVNGPKELFRQAERVLSAGIAFMLCEHIPGPDSLLSSYYTYIDDDSKEYFAFTKRIIRRSPKNFGRGSLHATQWLPETAEAGQRFFRGINFKGLGNVEFKRDPRDGKLKIIECNARFTAAQEHVLQSGVDIAELIYRHRTGQECQEIEGYREHLYYWYWDDDFDAYRDLRKSGEITFFEWFRSWQHPKVFPYWSWIDLPPFLFMFKKNVMPRFSKIFTSRPAR</sequence>
<accession>A0ABT8W1G9</accession>
<proteinExistence type="predicted"/>
<dbReference type="InterPro" id="IPR011761">
    <property type="entry name" value="ATP-grasp"/>
</dbReference>